<accession>E4XTS4</accession>
<gene>
    <name evidence="4" type="ORF">GSOID_T00003882001</name>
</gene>
<keyword evidence="1" id="KW-0863">Zinc-finger</keyword>
<sequence>MDLIGGYSDSDSSEEEQEPEIKAEPVKAKPKVKLPPPDLTTASTKADEVKKVIYLSQDSVFVSNYDREEQAALKILEQHVSLSDNQAGKFEKERDGKKICWNFRKGRCYKGHNCPLFHDGDIKATAVAEKNIDQHVRIANRGPSDNDMKRILASDHVDDEPGQIARKKKRHGLTDKLAPVKGAMKNLENIDRKQNPHRYTAQKLPDNAVIKQFPR</sequence>
<name>E4XTS4_OIKDI</name>
<dbReference type="InterPro" id="IPR000571">
    <property type="entry name" value="Znf_CCCH"/>
</dbReference>
<dbReference type="Gene3D" id="4.10.1000.10">
    <property type="entry name" value="Zinc finger, CCCH-type"/>
    <property type="match status" value="1"/>
</dbReference>
<keyword evidence="1" id="KW-0479">Metal-binding</keyword>
<feature type="region of interest" description="Disordered" evidence="2">
    <location>
        <begin position="1"/>
        <end position="42"/>
    </location>
</feature>
<dbReference type="PROSITE" id="PS50103">
    <property type="entry name" value="ZF_C3H1"/>
    <property type="match status" value="1"/>
</dbReference>
<protein>
    <recommendedName>
        <fullName evidence="3">C3H1-type domain-containing protein</fullName>
    </recommendedName>
</protein>
<proteinExistence type="predicted"/>
<keyword evidence="1" id="KW-0862">Zinc</keyword>
<feature type="zinc finger region" description="C3H1-type" evidence="1">
    <location>
        <begin position="94"/>
        <end position="121"/>
    </location>
</feature>
<feature type="domain" description="C3H1-type" evidence="3">
    <location>
        <begin position="94"/>
        <end position="121"/>
    </location>
</feature>
<evidence type="ECO:0000259" key="3">
    <source>
        <dbReference type="PROSITE" id="PS50103"/>
    </source>
</evidence>
<reference evidence="4" key="1">
    <citation type="journal article" date="2010" name="Science">
        <title>Plasticity of animal genome architecture unmasked by rapid evolution of a pelagic tunicate.</title>
        <authorList>
            <person name="Denoeud F."/>
            <person name="Henriet S."/>
            <person name="Mungpakdee S."/>
            <person name="Aury J.M."/>
            <person name="Da Silva C."/>
            <person name="Brinkmann H."/>
            <person name="Mikhaleva J."/>
            <person name="Olsen L.C."/>
            <person name="Jubin C."/>
            <person name="Canestro C."/>
            <person name="Bouquet J.M."/>
            <person name="Danks G."/>
            <person name="Poulain J."/>
            <person name="Campsteijn C."/>
            <person name="Adamski M."/>
            <person name="Cross I."/>
            <person name="Yadetie F."/>
            <person name="Muffato M."/>
            <person name="Louis A."/>
            <person name="Butcher S."/>
            <person name="Tsagkogeorga G."/>
            <person name="Konrad A."/>
            <person name="Singh S."/>
            <person name="Jensen M.F."/>
            <person name="Cong E.H."/>
            <person name="Eikeseth-Otteraa H."/>
            <person name="Noel B."/>
            <person name="Anthouard V."/>
            <person name="Porcel B.M."/>
            <person name="Kachouri-Lafond R."/>
            <person name="Nishino A."/>
            <person name="Ugolini M."/>
            <person name="Chourrout P."/>
            <person name="Nishida H."/>
            <person name="Aasland R."/>
            <person name="Huzurbazar S."/>
            <person name="Westhof E."/>
            <person name="Delsuc F."/>
            <person name="Lehrach H."/>
            <person name="Reinhardt R."/>
            <person name="Weissenbach J."/>
            <person name="Roy S.W."/>
            <person name="Artiguenave F."/>
            <person name="Postlethwait J.H."/>
            <person name="Manak J.R."/>
            <person name="Thompson E.M."/>
            <person name="Jaillon O."/>
            <person name="Du Pasquier L."/>
            <person name="Boudinot P."/>
            <person name="Liberles D.A."/>
            <person name="Volff J.N."/>
            <person name="Philippe H."/>
            <person name="Lenhard B."/>
            <person name="Roest Crollius H."/>
            <person name="Wincker P."/>
            <person name="Chourrout D."/>
        </authorList>
    </citation>
    <scope>NUCLEOTIDE SEQUENCE [LARGE SCALE GENOMIC DNA]</scope>
</reference>
<organism evidence="4">
    <name type="scientific">Oikopleura dioica</name>
    <name type="common">Tunicate</name>
    <dbReference type="NCBI Taxonomy" id="34765"/>
    <lineage>
        <taxon>Eukaryota</taxon>
        <taxon>Metazoa</taxon>
        <taxon>Chordata</taxon>
        <taxon>Tunicata</taxon>
        <taxon>Appendicularia</taxon>
        <taxon>Copelata</taxon>
        <taxon>Oikopleuridae</taxon>
        <taxon>Oikopleura</taxon>
    </lineage>
</organism>
<dbReference type="OrthoDB" id="336321at2759"/>
<dbReference type="GO" id="GO:0008270">
    <property type="term" value="F:zinc ion binding"/>
    <property type="evidence" value="ECO:0007669"/>
    <property type="project" value="UniProtKB-KW"/>
</dbReference>
<evidence type="ECO:0000313" key="5">
    <source>
        <dbReference type="Proteomes" id="UP000001307"/>
    </source>
</evidence>
<dbReference type="InParanoid" id="E4XTS4"/>
<dbReference type="Proteomes" id="UP000001307">
    <property type="component" value="Unassembled WGS sequence"/>
</dbReference>
<dbReference type="AlphaFoldDB" id="E4XTS4"/>
<evidence type="ECO:0000256" key="2">
    <source>
        <dbReference type="SAM" id="MobiDB-lite"/>
    </source>
</evidence>
<evidence type="ECO:0000256" key="1">
    <source>
        <dbReference type="PROSITE-ProRule" id="PRU00723"/>
    </source>
</evidence>
<keyword evidence="5" id="KW-1185">Reference proteome</keyword>
<dbReference type="EMBL" id="FN653162">
    <property type="protein sequence ID" value="CBY13136.1"/>
    <property type="molecule type" value="Genomic_DNA"/>
</dbReference>
<evidence type="ECO:0000313" key="4">
    <source>
        <dbReference type="EMBL" id="CBY13136.1"/>
    </source>
</evidence>